<dbReference type="CDD" id="cd15482">
    <property type="entry name" value="Sialidase_non-viral"/>
    <property type="match status" value="1"/>
</dbReference>
<proteinExistence type="predicted"/>
<gene>
    <name evidence="1" type="ORF">LCGC14_0864270</name>
</gene>
<dbReference type="Gene3D" id="2.130.10.10">
    <property type="entry name" value="YVTN repeat-like/Quinoprotein amine dehydrogenase"/>
    <property type="match status" value="1"/>
</dbReference>
<dbReference type="SUPFAM" id="SSF50939">
    <property type="entry name" value="Sialidases"/>
    <property type="match status" value="1"/>
</dbReference>
<accession>A0A0F9RR47</accession>
<organism evidence="1">
    <name type="scientific">marine sediment metagenome</name>
    <dbReference type="NCBI Taxonomy" id="412755"/>
    <lineage>
        <taxon>unclassified sequences</taxon>
        <taxon>metagenomes</taxon>
        <taxon>ecological metagenomes</taxon>
    </lineage>
</organism>
<name>A0A0F9RR47_9ZZZZ</name>
<dbReference type="EMBL" id="LAZR01002634">
    <property type="protein sequence ID" value="KKN27471.1"/>
    <property type="molecule type" value="Genomic_DNA"/>
</dbReference>
<sequence>MHTTLDYSSDIFYFIETDHAYSAKPEGIINATWGQDLETREIDIFQSESATGFNLYANNGPKIYTANSRNDIGNRVPGILTSSQPFSLVKHVSSISAYGTGLYVFDGKDDLRNLSDANAFSFYIKFVESGRTNKLILYVDNEAATVDISTSTNIISPVVSLGQQDTFTINSTSTESGTMSFNIKSDDLIAGEFNITNNIATIAYPTICGGGLEYFLFFDNTVDPIKQLMFTKSTDRGLTWEDPRVIDNTLIDSYGRKDSIYKDGILYVYTYNDFFFYSYDKGETFIKTALDQRVDGITSDLIVWNVNFDLSLDNTNFIFNQSKDFGKTWETFINLSLASANDFFYSDVAYDPISRNYSFVFADDQSNAYYLTATNNGSTYIRSDNILPGFVKRSASLYDTLHLDLRGTGIGTTEWILTTNGNELPITMFNAPISYKTSSGGITFNAWANLTETTGEVLLGNYFQRNWHINFPEKGTPIFVSAITQASGAFPWPNMIRSTASSRIIFSGSQVLDGDNYAEIDFLGFSNAGKLVPDGIYEWNCKVEDRSGFATKTSGSITIDNTIPSLISNENLTTPIDTLPINTTTVSLLISETNPASGMLYYRITNGQWKVVPMAISSYDTNKYNFTAVIPSQAYNVADVSWKAEIEDSAGNTLVVDNNGLLYSYAKGVFTYVKQSGLLSPTLYDDWTWSYIFTSGFGHLRNV</sequence>
<evidence type="ECO:0000313" key="1">
    <source>
        <dbReference type="EMBL" id="KKN27471.1"/>
    </source>
</evidence>
<dbReference type="AlphaFoldDB" id="A0A0F9RR47"/>
<comment type="caution">
    <text evidence="1">The sequence shown here is derived from an EMBL/GenBank/DDBJ whole genome shotgun (WGS) entry which is preliminary data.</text>
</comment>
<dbReference type="InterPro" id="IPR036278">
    <property type="entry name" value="Sialidase_sf"/>
</dbReference>
<protein>
    <submittedName>
        <fullName evidence="1">Uncharacterized protein</fullName>
    </submittedName>
</protein>
<dbReference type="InterPro" id="IPR015943">
    <property type="entry name" value="WD40/YVTN_repeat-like_dom_sf"/>
</dbReference>
<reference evidence="1" key="1">
    <citation type="journal article" date="2015" name="Nature">
        <title>Complex archaea that bridge the gap between prokaryotes and eukaryotes.</title>
        <authorList>
            <person name="Spang A."/>
            <person name="Saw J.H."/>
            <person name="Jorgensen S.L."/>
            <person name="Zaremba-Niedzwiedzka K."/>
            <person name="Martijn J."/>
            <person name="Lind A.E."/>
            <person name="van Eijk R."/>
            <person name="Schleper C."/>
            <person name="Guy L."/>
            <person name="Ettema T.J."/>
        </authorList>
    </citation>
    <scope>NUCLEOTIDE SEQUENCE</scope>
</reference>